<comment type="caution">
    <text evidence="10">The sequence shown here is derived from an EMBL/GenBank/DDBJ whole genome shotgun (WGS) entry which is preliminary data.</text>
</comment>
<dbReference type="InterPro" id="IPR036259">
    <property type="entry name" value="MFS_trans_sf"/>
</dbReference>
<dbReference type="InterPro" id="IPR024989">
    <property type="entry name" value="MFS_assoc_dom"/>
</dbReference>
<dbReference type="PANTHER" id="PTHR23522:SF10">
    <property type="entry name" value="3-PHENYLPROPIONIC ACID TRANSPORTER-RELATED"/>
    <property type="match status" value="1"/>
</dbReference>
<feature type="domain" description="Major facilitator superfamily associated" evidence="9">
    <location>
        <begin position="37"/>
        <end position="390"/>
    </location>
</feature>
<reference evidence="10 11" key="1">
    <citation type="submission" date="2018-10" db="EMBL/GenBank/DDBJ databases">
        <title>Cohnella sp. M2MS4P-1, whole genome shotgun sequence.</title>
        <authorList>
            <person name="Tuo L."/>
        </authorList>
    </citation>
    <scope>NUCLEOTIDE SEQUENCE [LARGE SCALE GENOMIC DNA]</scope>
    <source>
        <strain evidence="10 11">M2MS4P-1</strain>
    </source>
</reference>
<dbReference type="Proteomes" id="UP000282076">
    <property type="component" value="Unassembled WGS sequence"/>
</dbReference>
<name>A0A494X7J2_9BACL</name>
<evidence type="ECO:0000313" key="10">
    <source>
        <dbReference type="EMBL" id="RKP46695.1"/>
    </source>
</evidence>
<feature type="transmembrane region" description="Helical" evidence="8">
    <location>
        <begin position="268"/>
        <end position="285"/>
    </location>
</feature>
<dbReference type="GO" id="GO:0030395">
    <property type="term" value="F:lactose binding"/>
    <property type="evidence" value="ECO:0007669"/>
    <property type="project" value="TreeGrafter"/>
</dbReference>
<feature type="transmembrane region" description="Helical" evidence="8">
    <location>
        <begin position="71"/>
        <end position="90"/>
    </location>
</feature>
<dbReference type="SUPFAM" id="SSF103473">
    <property type="entry name" value="MFS general substrate transporter"/>
    <property type="match status" value="1"/>
</dbReference>
<feature type="transmembrane region" description="Helical" evidence="8">
    <location>
        <begin position="385"/>
        <end position="406"/>
    </location>
</feature>
<evidence type="ECO:0000256" key="4">
    <source>
        <dbReference type="ARBA" id="ARBA00022519"/>
    </source>
</evidence>
<evidence type="ECO:0000256" key="2">
    <source>
        <dbReference type="ARBA" id="ARBA00022448"/>
    </source>
</evidence>
<evidence type="ECO:0000256" key="1">
    <source>
        <dbReference type="ARBA" id="ARBA00004429"/>
    </source>
</evidence>
<dbReference type="EMBL" id="RBZM01000012">
    <property type="protein sequence ID" value="RKP46695.1"/>
    <property type="molecule type" value="Genomic_DNA"/>
</dbReference>
<feature type="transmembrane region" description="Helical" evidence="8">
    <location>
        <begin position="322"/>
        <end position="344"/>
    </location>
</feature>
<dbReference type="Pfam" id="PF12832">
    <property type="entry name" value="MFS_1_like"/>
    <property type="match status" value="1"/>
</dbReference>
<keyword evidence="7 8" id="KW-0472">Membrane</keyword>
<keyword evidence="5 8" id="KW-0812">Transmembrane</keyword>
<keyword evidence="11" id="KW-1185">Reference proteome</keyword>
<feature type="transmembrane region" description="Helical" evidence="8">
    <location>
        <begin position="124"/>
        <end position="144"/>
    </location>
</feature>
<protein>
    <submittedName>
        <fullName evidence="10">MFS transporter</fullName>
    </submittedName>
</protein>
<evidence type="ECO:0000259" key="9">
    <source>
        <dbReference type="Pfam" id="PF12832"/>
    </source>
</evidence>
<dbReference type="PANTHER" id="PTHR23522">
    <property type="entry name" value="BLL5896 PROTEIN"/>
    <property type="match status" value="1"/>
</dbReference>
<evidence type="ECO:0000256" key="5">
    <source>
        <dbReference type="ARBA" id="ARBA00022692"/>
    </source>
</evidence>
<sequence>MTRTFRPSRGVKGFLYCVTIKDIRIYRRRNRSLSTIARLKGFNFFYFALFALFISFLPVYSAGVGVSGTRIGIILGFGSLISIFAQPLWGMVSDKNRTIKKVLLLLLTASMLVGTLLYRADTVWSLVVLVALMNVFYLPTDSLVESLNFQTSQREKVGYGSVRMFGALGYACVSLTAGFALKQWGMSSLSWIFLGMGAIALILAFGLSDVQASSSSRASFVQLKSFFGQSHTWAFFLVVLIVAIPHKMNDTFIGLYMEQLGGDVRSTGMSWFIMTLTETVMFAVSSRLIKSGKEAQWMTVAAGLYALRFLLSSLIGSPYGLVALQVFQGFTFVIFYVGAMQYLYRIVPEQWKSTGQTVLTATFFSVSGIIGSTVGGWVIEHFGGASLYKFMAVLALAGFGMGLALVKRSGAQATGGA</sequence>
<proteinExistence type="predicted"/>
<evidence type="ECO:0000256" key="6">
    <source>
        <dbReference type="ARBA" id="ARBA00022989"/>
    </source>
</evidence>
<evidence type="ECO:0000256" key="8">
    <source>
        <dbReference type="SAM" id="Phobius"/>
    </source>
</evidence>
<keyword evidence="3" id="KW-1003">Cell membrane</keyword>
<evidence type="ECO:0000313" key="11">
    <source>
        <dbReference type="Proteomes" id="UP000282076"/>
    </source>
</evidence>
<feature type="transmembrane region" description="Helical" evidence="8">
    <location>
        <begin position="231"/>
        <end position="248"/>
    </location>
</feature>
<dbReference type="GO" id="GO:0005886">
    <property type="term" value="C:plasma membrane"/>
    <property type="evidence" value="ECO:0007669"/>
    <property type="project" value="UniProtKB-SubCell"/>
</dbReference>
<feature type="transmembrane region" description="Helical" evidence="8">
    <location>
        <begin position="356"/>
        <end position="379"/>
    </location>
</feature>
<accession>A0A494X7J2</accession>
<dbReference type="GO" id="GO:0015528">
    <property type="term" value="F:lactose:proton symporter activity"/>
    <property type="evidence" value="ECO:0007669"/>
    <property type="project" value="TreeGrafter"/>
</dbReference>
<feature type="transmembrane region" description="Helical" evidence="8">
    <location>
        <begin position="165"/>
        <end position="185"/>
    </location>
</feature>
<evidence type="ECO:0000256" key="7">
    <source>
        <dbReference type="ARBA" id="ARBA00023136"/>
    </source>
</evidence>
<keyword evidence="2" id="KW-0813">Transport</keyword>
<dbReference type="AlphaFoldDB" id="A0A494X7J2"/>
<keyword evidence="4" id="KW-0997">Cell inner membrane</keyword>
<organism evidence="10 11">
    <name type="scientific">Cohnella endophytica</name>
    <dbReference type="NCBI Taxonomy" id="2419778"/>
    <lineage>
        <taxon>Bacteria</taxon>
        <taxon>Bacillati</taxon>
        <taxon>Bacillota</taxon>
        <taxon>Bacilli</taxon>
        <taxon>Bacillales</taxon>
        <taxon>Paenibacillaceae</taxon>
        <taxon>Cohnella</taxon>
    </lineage>
</organism>
<feature type="transmembrane region" description="Helical" evidence="8">
    <location>
        <begin position="191"/>
        <end position="210"/>
    </location>
</feature>
<feature type="transmembrane region" description="Helical" evidence="8">
    <location>
        <begin position="37"/>
        <end position="59"/>
    </location>
</feature>
<evidence type="ECO:0000256" key="3">
    <source>
        <dbReference type="ARBA" id="ARBA00022475"/>
    </source>
</evidence>
<gene>
    <name evidence="10" type="ORF">D7Z26_24095</name>
</gene>
<comment type="subcellular location">
    <subcellularLocation>
        <location evidence="1">Cell inner membrane</location>
        <topology evidence="1">Multi-pass membrane protein</topology>
    </subcellularLocation>
</comment>
<dbReference type="Gene3D" id="1.20.1250.20">
    <property type="entry name" value="MFS general substrate transporter like domains"/>
    <property type="match status" value="2"/>
</dbReference>
<keyword evidence="6 8" id="KW-1133">Transmembrane helix</keyword>